<organism evidence="12 13">
    <name type="scientific">Sebaldella termitidis (strain ATCC 33386 / NCTC 11300)</name>
    <dbReference type="NCBI Taxonomy" id="526218"/>
    <lineage>
        <taxon>Bacteria</taxon>
        <taxon>Fusobacteriati</taxon>
        <taxon>Fusobacteriota</taxon>
        <taxon>Fusobacteriia</taxon>
        <taxon>Fusobacteriales</taxon>
        <taxon>Leptotrichiaceae</taxon>
        <taxon>Sebaldella</taxon>
    </lineage>
</organism>
<evidence type="ECO:0000313" key="12">
    <source>
        <dbReference type="EMBL" id="ACZ06979.1"/>
    </source>
</evidence>
<feature type="domain" description="GHMP kinase N-terminal" evidence="10">
    <location>
        <begin position="64"/>
        <end position="140"/>
    </location>
</feature>
<dbReference type="SUPFAM" id="SSF54211">
    <property type="entry name" value="Ribosomal protein S5 domain 2-like"/>
    <property type="match status" value="1"/>
</dbReference>
<comment type="function">
    <text evidence="9">Catalyzes the phosphorylation of the position 2 hydroxy group of 4-diphosphocytidyl-2C-methyl-D-erythritol.</text>
</comment>
<dbReference type="SUPFAM" id="SSF55060">
    <property type="entry name" value="GHMP Kinase, C-terminal domain"/>
    <property type="match status" value="1"/>
</dbReference>
<sequence length="285" mass="32681">MIYSNCKINLGLNILKKREDGYHELDMVMMPVDFNDVLKYEDYGEKGDLILEVSDTRIPIDEKNIVRKAYNLYFDNSNTPRQKIKVFLDKKIPHEAGLGGGSSNAAFILRKLNDKYKLYTNEELEKIALKVGADVPFFIRNKSARVTGIGEKIEEIENNLSSEILLIKPQQGMSTGQVYSYYKDNKKDLKMADIMSIVKALKENNLTQLLKNIENSLEQLIFKKDSSFRDLKNELEDALAKKIFLSGSGSCFFAFCENGNFDTSKLDKKNVFYQKTNRLVQNYGK</sequence>
<evidence type="ECO:0000256" key="8">
    <source>
        <dbReference type="ARBA" id="ARBA00032554"/>
    </source>
</evidence>
<evidence type="ECO:0000256" key="7">
    <source>
        <dbReference type="ARBA" id="ARBA00022840"/>
    </source>
</evidence>
<evidence type="ECO:0000256" key="4">
    <source>
        <dbReference type="ARBA" id="ARBA00022679"/>
    </source>
</evidence>
<reference evidence="12 13" key="2">
    <citation type="journal article" date="2010" name="Stand. Genomic Sci.">
        <title>Complete genome sequence of Sebaldella termitidis type strain (NCTC 11300).</title>
        <authorList>
            <person name="Harmon-Smith M."/>
            <person name="Celia L."/>
            <person name="Chertkov O."/>
            <person name="Lapidus A."/>
            <person name="Copeland A."/>
            <person name="Glavina Del Rio T."/>
            <person name="Nolan M."/>
            <person name="Lucas S."/>
            <person name="Tice H."/>
            <person name="Cheng J.F."/>
            <person name="Han C."/>
            <person name="Detter J.C."/>
            <person name="Bruce D."/>
            <person name="Goodwin L."/>
            <person name="Pitluck S."/>
            <person name="Pati A."/>
            <person name="Liolios K."/>
            <person name="Ivanova N."/>
            <person name="Mavromatis K."/>
            <person name="Mikhailova N."/>
            <person name="Chen A."/>
            <person name="Palaniappan K."/>
            <person name="Land M."/>
            <person name="Hauser L."/>
            <person name="Chang Y.J."/>
            <person name="Jeffries C.D."/>
            <person name="Brettin T."/>
            <person name="Goker M."/>
            <person name="Beck B."/>
            <person name="Bristow J."/>
            <person name="Eisen J.A."/>
            <person name="Markowitz V."/>
            <person name="Hugenholtz P."/>
            <person name="Kyrpides N.C."/>
            <person name="Klenk H.P."/>
            <person name="Chen F."/>
        </authorList>
    </citation>
    <scope>NUCLEOTIDE SEQUENCE [LARGE SCALE GENOMIC DNA]</scope>
    <source>
        <strain evidence="13">ATCC 33386 / NCTC 11300</strain>
    </source>
</reference>
<dbReference type="Gene3D" id="3.30.70.890">
    <property type="entry name" value="GHMP kinase, C-terminal domain"/>
    <property type="match status" value="1"/>
</dbReference>
<dbReference type="HAMAP" id="MF_00061">
    <property type="entry name" value="IspE"/>
    <property type="match status" value="1"/>
</dbReference>
<proteinExistence type="inferred from homology"/>
<dbReference type="KEGG" id="str:Sterm_0094"/>
<dbReference type="PANTHER" id="PTHR43527:SF2">
    <property type="entry name" value="4-DIPHOSPHOCYTIDYL-2-C-METHYL-D-ERYTHRITOL KINASE, CHLOROPLASTIC"/>
    <property type="match status" value="1"/>
</dbReference>
<evidence type="ECO:0000256" key="5">
    <source>
        <dbReference type="ARBA" id="ARBA00022741"/>
    </source>
</evidence>
<dbReference type="InterPro" id="IPR020568">
    <property type="entry name" value="Ribosomal_Su5_D2-typ_SF"/>
</dbReference>
<dbReference type="eggNOG" id="COG1947">
    <property type="taxonomic scope" value="Bacteria"/>
</dbReference>
<evidence type="ECO:0000256" key="2">
    <source>
        <dbReference type="ARBA" id="ARBA00012052"/>
    </source>
</evidence>
<dbReference type="Gene3D" id="3.30.230.10">
    <property type="match status" value="1"/>
</dbReference>
<dbReference type="Pfam" id="PF08544">
    <property type="entry name" value="GHMP_kinases_C"/>
    <property type="match status" value="1"/>
</dbReference>
<reference evidence="13" key="1">
    <citation type="submission" date="2009-09" db="EMBL/GenBank/DDBJ databases">
        <title>The complete chromosome of Sebaldella termitidis ATCC 33386.</title>
        <authorList>
            <consortium name="US DOE Joint Genome Institute (JGI-PGF)"/>
            <person name="Lucas S."/>
            <person name="Copeland A."/>
            <person name="Lapidus A."/>
            <person name="Glavina del Rio T."/>
            <person name="Dalin E."/>
            <person name="Tice H."/>
            <person name="Bruce D."/>
            <person name="Goodwin L."/>
            <person name="Pitluck S."/>
            <person name="Kyrpides N."/>
            <person name="Mavromatis K."/>
            <person name="Ivanova N."/>
            <person name="Mikhailova N."/>
            <person name="Sims D."/>
            <person name="Meincke L."/>
            <person name="Brettin T."/>
            <person name="Detter J.C."/>
            <person name="Han C."/>
            <person name="Larimer F."/>
            <person name="Land M."/>
            <person name="Hauser L."/>
            <person name="Markowitz V."/>
            <person name="Cheng J.F."/>
            <person name="Hugenholtz P."/>
            <person name="Woyke T."/>
            <person name="Wu D."/>
            <person name="Eisen J.A."/>
        </authorList>
    </citation>
    <scope>NUCLEOTIDE SEQUENCE [LARGE SCALE GENOMIC DNA]</scope>
    <source>
        <strain evidence="13">ATCC 33386 / NCTC 11300</strain>
    </source>
</reference>
<dbReference type="AlphaFoldDB" id="D1AJS2"/>
<keyword evidence="6 9" id="KW-0418">Kinase</keyword>
<dbReference type="GO" id="GO:0050515">
    <property type="term" value="F:4-(cytidine 5'-diphospho)-2-C-methyl-D-erythritol kinase activity"/>
    <property type="evidence" value="ECO:0007669"/>
    <property type="project" value="UniProtKB-UniRule"/>
</dbReference>
<keyword evidence="7 9" id="KW-0067">ATP-binding</keyword>
<dbReference type="PANTHER" id="PTHR43527">
    <property type="entry name" value="4-DIPHOSPHOCYTIDYL-2-C-METHYL-D-ERYTHRITOL KINASE, CHLOROPLASTIC"/>
    <property type="match status" value="1"/>
</dbReference>
<keyword evidence="13" id="KW-1185">Reference proteome</keyword>
<dbReference type="GO" id="GO:0016114">
    <property type="term" value="P:terpenoid biosynthetic process"/>
    <property type="evidence" value="ECO:0007669"/>
    <property type="project" value="UniProtKB-UniRule"/>
</dbReference>
<dbReference type="InterPro" id="IPR014721">
    <property type="entry name" value="Ribsml_uS5_D2-typ_fold_subgr"/>
</dbReference>
<evidence type="ECO:0000256" key="1">
    <source>
        <dbReference type="ARBA" id="ARBA00009684"/>
    </source>
</evidence>
<keyword evidence="5 9" id="KW-0547">Nucleotide-binding</keyword>
<dbReference type="HOGENOM" id="CLU_053057_1_1_0"/>
<evidence type="ECO:0000256" key="9">
    <source>
        <dbReference type="HAMAP-Rule" id="MF_00061"/>
    </source>
</evidence>
<dbReference type="Proteomes" id="UP000000845">
    <property type="component" value="Chromosome"/>
</dbReference>
<evidence type="ECO:0000256" key="3">
    <source>
        <dbReference type="ARBA" id="ARBA00017473"/>
    </source>
</evidence>
<dbReference type="EC" id="2.7.1.148" evidence="2 9"/>
<comment type="pathway">
    <text evidence="9">Isoprenoid biosynthesis; isopentenyl diphosphate biosynthesis via DXP pathway; isopentenyl diphosphate from 1-deoxy-D-xylulose 5-phosphate: step 3/6.</text>
</comment>
<name>D1AJS2_SEBTE</name>
<evidence type="ECO:0000259" key="11">
    <source>
        <dbReference type="Pfam" id="PF08544"/>
    </source>
</evidence>
<comment type="catalytic activity">
    <reaction evidence="9">
        <text>4-CDP-2-C-methyl-D-erythritol + ATP = 4-CDP-2-C-methyl-D-erythritol 2-phosphate + ADP + H(+)</text>
        <dbReference type="Rhea" id="RHEA:18437"/>
        <dbReference type="ChEBI" id="CHEBI:15378"/>
        <dbReference type="ChEBI" id="CHEBI:30616"/>
        <dbReference type="ChEBI" id="CHEBI:57823"/>
        <dbReference type="ChEBI" id="CHEBI:57919"/>
        <dbReference type="ChEBI" id="CHEBI:456216"/>
        <dbReference type="EC" id="2.7.1.148"/>
    </reaction>
</comment>
<feature type="domain" description="GHMP kinase C-terminal" evidence="11">
    <location>
        <begin position="198"/>
        <end position="258"/>
    </location>
</feature>
<feature type="active site" evidence="9">
    <location>
        <position position="7"/>
    </location>
</feature>
<dbReference type="GO" id="GO:0005524">
    <property type="term" value="F:ATP binding"/>
    <property type="evidence" value="ECO:0007669"/>
    <property type="project" value="UniProtKB-UniRule"/>
</dbReference>
<accession>D1AJS2</accession>
<comment type="similarity">
    <text evidence="1 9">Belongs to the GHMP kinase family. IspE subfamily.</text>
</comment>
<dbReference type="STRING" id="526218.Sterm_0094"/>
<dbReference type="InterPro" id="IPR036554">
    <property type="entry name" value="GHMP_kinase_C_sf"/>
</dbReference>
<evidence type="ECO:0000259" key="10">
    <source>
        <dbReference type="Pfam" id="PF00288"/>
    </source>
</evidence>
<dbReference type="PIRSF" id="PIRSF010376">
    <property type="entry name" value="IspE"/>
    <property type="match status" value="1"/>
</dbReference>
<protein>
    <recommendedName>
        <fullName evidence="3 9">4-diphosphocytidyl-2-C-methyl-D-erythritol kinase</fullName>
        <shortName evidence="9">CMK</shortName>
        <ecNumber evidence="2 9">2.7.1.148</ecNumber>
    </recommendedName>
    <alternativeName>
        <fullName evidence="8 9">4-(cytidine-5'-diphospho)-2-C-methyl-D-erythritol kinase</fullName>
    </alternativeName>
</protein>
<gene>
    <name evidence="9" type="primary">ispE</name>
    <name evidence="12" type="ordered locus">Sterm_0094</name>
</gene>
<dbReference type="EMBL" id="CP001739">
    <property type="protein sequence ID" value="ACZ06979.1"/>
    <property type="molecule type" value="Genomic_DNA"/>
</dbReference>
<dbReference type="NCBIfam" id="TIGR00154">
    <property type="entry name" value="ispE"/>
    <property type="match status" value="1"/>
</dbReference>
<feature type="active site" evidence="9">
    <location>
        <position position="134"/>
    </location>
</feature>
<dbReference type="InterPro" id="IPR006204">
    <property type="entry name" value="GHMP_kinase_N_dom"/>
</dbReference>
<keyword evidence="4 9" id="KW-0808">Transferase</keyword>
<feature type="binding site" evidence="9">
    <location>
        <begin position="93"/>
        <end position="103"/>
    </location>
    <ligand>
        <name>ATP</name>
        <dbReference type="ChEBI" id="CHEBI:30616"/>
    </ligand>
</feature>
<evidence type="ECO:0000313" key="13">
    <source>
        <dbReference type="Proteomes" id="UP000000845"/>
    </source>
</evidence>
<dbReference type="InterPro" id="IPR004424">
    <property type="entry name" value="IspE"/>
</dbReference>
<dbReference type="Pfam" id="PF00288">
    <property type="entry name" value="GHMP_kinases_N"/>
    <property type="match status" value="1"/>
</dbReference>
<dbReference type="UniPathway" id="UPA00056">
    <property type="reaction ID" value="UER00094"/>
</dbReference>
<dbReference type="InterPro" id="IPR013750">
    <property type="entry name" value="GHMP_kinase_C_dom"/>
</dbReference>
<keyword evidence="9" id="KW-0414">Isoprene biosynthesis</keyword>
<dbReference type="GO" id="GO:0019288">
    <property type="term" value="P:isopentenyl diphosphate biosynthetic process, methylerythritol 4-phosphate pathway"/>
    <property type="evidence" value="ECO:0007669"/>
    <property type="project" value="UniProtKB-UniRule"/>
</dbReference>
<dbReference type="RefSeq" id="WP_012859579.1">
    <property type="nucleotide sequence ID" value="NC_013517.1"/>
</dbReference>
<evidence type="ECO:0000256" key="6">
    <source>
        <dbReference type="ARBA" id="ARBA00022777"/>
    </source>
</evidence>